<organism evidence="3 4">
    <name type="scientific">Jiangella mangrovi</name>
    <dbReference type="NCBI Taxonomy" id="1524084"/>
    <lineage>
        <taxon>Bacteria</taxon>
        <taxon>Bacillati</taxon>
        <taxon>Actinomycetota</taxon>
        <taxon>Actinomycetes</taxon>
        <taxon>Jiangellales</taxon>
        <taxon>Jiangellaceae</taxon>
        <taxon>Jiangella</taxon>
    </lineage>
</organism>
<feature type="transmembrane region" description="Helical" evidence="2">
    <location>
        <begin position="266"/>
        <end position="288"/>
    </location>
</feature>
<keyword evidence="2" id="KW-1133">Transmembrane helix</keyword>
<comment type="caution">
    <text evidence="3">The sequence shown here is derived from an EMBL/GenBank/DDBJ whole genome shotgun (WGS) entry which is preliminary data.</text>
</comment>
<dbReference type="AlphaFoldDB" id="A0A7W9GP83"/>
<feature type="compositionally biased region" description="Basic and acidic residues" evidence="1">
    <location>
        <begin position="72"/>
        <end position="87"/>
    </location>
</feature>
<reference evidence="3 4" key="1">
    <citation type="submission" date="2020-08" db="EMBL/GenBank/DDBJ databases">
        <title>Sequencing the genomes of 1000 actinobacteria strains.</title>
        <authorList>
            <person name="Klenk H.-P."/>
        </authorList>
    </citation>
    <scope>NUCLEOTIDE SEQUENCE [LARGE SCALE GENOMIC DNA]</scope>
    <source>
        <strain evidence="3 4">DSM 102122</strain>
    </source>
</reference>
<evidence type="ECO:0000313" key="4">
    <source>
        <dbReference type="Proteomes" id="UP000542813"/>
    </source>
</evidence>
<keyword evidence="4" id="KW-1185">Reference proteome</keyword>
<protein>
    <submittedName>
        <fullName evidence="3">Uncharacterized protein</fullName>
    </submittedName>
</protein>
<proteinExistence type="predicted"/>
<dbReference type="RefSeq" id="WP_184821064.1">
    <property type="nucleotide sequence ID" value="NZ_JACHMM010000001.1"/>
</dbReference>
<evidence type="ECO:0000313" key="3">
    <source>
        <dbReference type="EMBL" id="MBB5787176.1"/>
    </source>
</evidence>
<dbReference type="EMBL" id="JACHMM010000001">
    <property type="protein sequence ID" value="MBB5787176.1"/>
    <property type="molecule type" value="Genomic_DNA"/>
</dbReference>
<feature type="transmembrane region" description="Helical" evidence="2">
    <location>
        <begin position="221"/>
        <end position="245"/>
    </location>
</feature>
<dbReference type="Proteomes" id="UP000542813">
    <property type="component" value="Unassembled WGS sequence"/>
</dbReference>
<name>A0A7W9GP83_9ACTN</name>
<sequence length="291" mass="29469">MTADLEFGTSDDHGTAPRPGQGDRATGGPGAVGAPDRAAGRAEQPMRGPAMRGYCAALARFTSSVQSTEQLLRNDDAGTREDTEQRELTSTSRLRGIERAAHAADDGLDHGASVRSAHGLPLRASSWGTDDDSPTAAAEAEGTALDGGLDRLRRAAGGADLGVALTSLGRRRDALRLAEEEFTGWLAARDQQTRRICLGAAVGAGLAGSAVMAVAGSRLSAALSLALLVLCTLAVVAVGVGVAAARRSPRVCRGAGLARRPHPLGLARYAAQVGGLALLALAAANIGAGAL</sequence>
<evidence type="ECO:0000256" key="1">
    <source>
        <dbReference type="SAM" id="MobiDB-lite"/>
    </source>
</evidence>
<accession>A0A7W9GP83</accession>
<keyword evidence="2" id="KW-0812">Transmembrane</keyword>
<feature type="region of interest" description="Disordered" evidence="1">
    <location>
        <begin position="1"/>
        <end position="48"/>
    </location>
</feature>
<evidence type="ECO:0000256" key="2">
    <source>
        <dbReference type="SAM" id="Phobius"/>
    </source>
</evidence>
<gene>
    <name evidence="3" type="ORF">HD601_001751</name>
</gene>
<feature type="transmembrane region" description="Helical" evidence="2">
    <location>
        <begin position="196"/>
        <end position="215"/>
    </location>
</feature>
<feature type="region of interest" description="Disordered" evidence="1">
    <location>
        <begin position="67"/>
        <end position="91"/>
    </location>
</feature>
<keyword evidence="2" id="KW-0472">Membrane</keyword>